<accession>K9DSQ9</accession>
<dbReference type="PATRIC" id="fig|883126.3.peg.2988"/>
<protein>
    <recommendedName>
        <fullName evidence="3">PcfJ-like protein</fullName>
    </recommendedName>
</protein>
<organism evidence="1 2">
    <name type="scientific">Massilia timonae CCUG 45783</name>
    <dbReference type="NCBI Taxonomy" id="883126"/>
    <lineage>
        <taxon>Bacteria</taxon>
        <taxon>Pseudomonadati</taxon>
        <taxon>Pseudomonadota</taxon>
        <taxon>Betaproteobacteria</taxon>
        <taxon>Burkholderiales</taxon>
        <taxon>Oxalobacteraceae</taxon>
        <taxon>Telluria group</taxon>
        <taxon>Massilia</taxon>
    </lineage>
</organism>
<name>K9DSQ9_9BURK</name>
<evidence type="ECO:0008006" key="3">
    <source>
        <dbReference type="Google" id="ProtNLM"/>
    </source>
</evidence>
<dbReference type="Proteomes" id="UP000009874">
    <property type="component" value="Unassembled WGS sequence"/>
</dbReference>
<dbReference type="EMBL" id="AGZI01000037">
    <property type="protein sequence ID" value="EKU81767.1"/>
    <property type="molecule type" value="Genomic_DNA"/>
</dbReference>
<evidence type="ECO:0000313" key="2">
    <source>
        <dbReference type="Proteomes" id="UP000009874"/>
    </source>
</evidence>
<sequence>MAASQVEKLMLCVVNRQRTGRGLGALERLPDALPDRSGCGPVDGHGEPAMAAYVNVLDVQARTYVANARSVYGHPLDRLAVYNFIVGDGGQSRYRVQALRALPWLSRLLTAPERGRILREVATIRAAIDCAEPLHDAVARAFDVPREVVRWLNGRTLPGNWQLDDVRLRRLLAALSWLPSERRPQSPAQFDGLMQLCGVLARVFSFRDDRGDLRMSAWSVQHGPCMQRWLAECRQPGWALDAMRRDQQGFAAECADASDFLGTLVEAVQDRDDASAEGALDAVLRWAAGIGLRRLLALSRQWHADAFVAPGTPAHEPDVAAWPAILPQPMRFGEVTVAELTNAGQLHAEGMLMRHCVATYDRACYSGHSVIVSLRAASGVVLSTAELRLVEDDGVRVAVEQHRSARNGAPGAASEHALQALVRRLNDGAAEPLLRARTRFQQAHRTRARLRQHVREAHAHQVALQLAGFTLSPNARCTGRREPAALAC</sequence>
<comment type="caution">
    <text evidence="1">The sequence shown here is derived from an EMBL/GenBank/DDBJ whole genome shotgun (WGS) entry which is preliminary data.</text>
</comment>
<dbReference type="AlphaFoldDB" id="K9DSQ9"/>
<dbReference type="HOGENOM" id="CLU_558724_0_0_4"/>
<evidence type="ECO:0000313" key="1">
    <source>
        <dbReference type="EMBL" id="EKU81767.1"/>
    </source>
</evidence>
<gene>
    <name evidence="1" type="ORF">HMPREF9710_02959</name>
</gene>
<reference evidence="1 2" key="1">
    <citation type="submission" date="2012-09" db="EMBL/GenBank/DDBJ databases">
        <title>The Genome Sequence of Massilia timonae CCUG 45783.</title>
        <authorList>
            <consortium name="The Broad Institute Genome Sequencing Platform"/>
            <person name="Earl A."/>
            <person name="Ward D."/>
            <person name="Feldgarden M."/>
            <person name="Gevers D."/>
            <person name="Huys G."/>
            <person name="Walker B."/>
            <person name="Young S.K."/>
            <person name="Zeng Q."/>
            <person name="Gargeya S."/>
            <person name="Fitzgerald M."/>
            <person name="Haas B."/>
            <person name="Abouelleil A."/>
            <person name="Alvarado L."/>
            <person name="Arachchi H.M."/>
            <person name="Berlin A.M."/>
            <person name="Chapman S.B."/>
            <person name="Goldberg J."/>
            <person name="Griggs A."/>
            <person name="Gujja S."/>
            <person name="Hansen M."/>
            <person name="Howarth C."/>
            <person name="Imamovic A."/>
            <person name="Larimer J."/>
            <person name="McCowen C."/>
            <person name="Montmayeur A."/>
            <person name="Murphy C."/>
            <person name="Neiman D."/>
            <person name="Pearson M."/>
            <person name="Priest M."/>
            <person name="Roberts A."/>
            <person name="Saif S."/>
            <person name="Shea T."/>
            <person name="Sisk P."/>
            <person name="Sykes S."/>
            <person name="Wortman J."/>
            <person name="Nusbaum C."/>
            <person name="Birren B."/>
        </authorList>
    </citation>
    <scope>NUCLEOTIDE SEQUENCE [LARGE SCALE GENOMIC DNA]</scope>
    <source>
        <strain evidence="1 2">CCUG 45783</strain>
    </source>
</reference>
<keyword evidence="2" id="KW-1185">Reference proteome</keyword>
<proteinExistence type="predicted"/>